<organism evidence="2 3">
    <name type="scientific">Araneus ventricosus</name>
    <name type="common">Orbweaver spider</name>
    <name type="synonym">Epeira ventricosa</name>
    <dbReference type="NCBI Taxonomy" id="182803"/>
    <lineage>
        <taxon>Eukaryota</taxon>
        <taxon>Metazoa</taxon>
        <taxon>Ecdysozoa</taxon>
        <taxon>Arthropoda</taxon>
        <taxon>Chelicerata</taxon>
        <taxon>Arachnida</taxon>
        <taxon>Araneae</taxon>
        <taxon>Araneomorphae</taxon>
        <taxon>Entelegynae</taxon>
        <taxon>Araneoidea</taxon>
        <taxon>Araneidae</taxon>
        <taxon>Araneus</taxon>
    </lineage>
</organism>
<reference evidence="2 3" key="1">
    <citation type="journal article" date="2019" name="Sci. Rep.">
        <title>Orb-weaving spider Araneus ventricosus genome elucidates the spidroin gene catalogue.</title>
        <authorList>
            <person name="Kono N."/>
            <person name="Nakamura H."/>
            <person name="Ohtoshi R."/>
            <person name="Moran D.A.P."/>
            <person name="Shinohara A."/>
            <person name="Yoshida Y."/>
            <person name="Fujiwara M."/>
            <person name="Mori M."/>
            <person name="Tomita M."/>
            <person name="Arakawa K."/>
        </authorList>
    </citation>
    <scope>NUCLEOTIDE SEQUENCE [LARGE SCALE GENOMIC DNA]</scope>
</reference>
<evidence type="ECO:0000256" key="1">
    <source>
        <dbReference type="SAM" id="MobiDB-lite"/>
    </source>
</evidence>
<name>A0A4Y2MW79_ARAVE</name>
<protein>
    <submittedName>
        <fullName evidence="2">Uncharacterized protein</fullName>
    </submittedName>
</protein>
<evidence type="ECO:0000313" key="2">
    <source>
        <dbReference type="EMBL" id="GBN30117.1"/>
    </source>
</evidence>
<gene>
    <name evidence="2" type="ORF">AVEN_134019_1</name>
</gene>
<dbReference type="Proteomes" id="UP000499080">
    <property type="component" value="Unassembled WGS sequence"/>
</dbReference>
<dbReference type="AlphaFoldDB" id="A0A4Y2MW79"/>
<feature type="region of interest" description="Disordered" evidence="1">
    <location>
        <begin position="1"/>
        <end position="31"/>
    </location>
</feature>
<comment type="caution">
    <text evidence="2">The sequence shown here is derived from an EMBL/GenBank/DDBJ whole genome shotgun (WGS) entry which is preliminary data.</text>
</comment>
<sequence>MGPIHGLSSVESGFEPGALRPHSRDLSTRPQRPWILHGKMSQFDSTLPFQGKCMIQKCLKRRIHNSSVIFFIKRVDSRSTVKMDMKKFGEKHAQIYNQRTCEKLPSTYVVRLSFAIAW</sequence>
<proteinExistence type="predicted"/>
<evidence type="ECO:0000313" key="3">
    <source>
        <dbReference type="Proteomes" id="UP000499080"/>
    </source>
</evidence>
<accession>A0A4Y2MW79</accession>
<keyword evidence="3" id="KW-1185">Reference proteome</keyword>
<dbReference type="EMBL" id="BGPR01124633">
    <property type="protein sequence ID" value="GBN30117.1"/>
    <property type="molecule type" value="Genomic_DNA"/>
</dbReference>